<evidence type="ECO:0000256" key="3">
    <source>
        <dbReference type="ARBA" id="ARBA00022679"/>
    </source>
</evidence>
<evidence type="ECO:0000256" key="8">
    <source>
        <dbReference type="RuleBase" id="RU004156"/>
    </source>
</evidence>
<dbReference type="SMART" id="SM01059">
    <property type="entry name" value="CAT"/>
    <property type="match status" value="1"/>
</dbReference>
<evidence type="ECO:0000256" key="7">
    <source>
        <dbReference type="RuleBase" id="RU000503"/>
    </source>
</evidence>
<dbReference type="GeneID" id="86978890"/>
<comment type="function">
    <text evidence="1 7">This enzyme is an effector of chloramphenicol resistance in bacteria.</text>
</comment>
<feature type="active site" description="Proton acceptor" evidence="6">
    <location>
        <position position="189"/>
    </location>
</feature>
<dbReference type="InterPro" id="IPR018372">
    <property type="entry name" value="Chloramphenicol_AcTrfase_AS"/>
</dbReference>
<dbReference type="Gene3D" id="3.30.559.10">
    <property type="entry name" value="Chloramphenicol acetyltransferase-like domain"/>
    <property type="match status" value="1"/>
</dbReference>
<dbReference type="KEGG" id="ete:ETEE_p2002"/>
<dbReference type="EC" id="2.3.1.28" evidence="7"/>
<dbReference type="InterPro" id="IPR023213">
    <property type="entry name" value="CAT-like_dom_sf"/>
</dbReference>
<dbReference type="Proteomes" id="UP000028681">
    <property type="component" value="Plasmid 2"/>
</dbReference>
<evidence type="ECO:0000313" key="10">
    <source>
        <dbReference type="Proteomes" id="UP000028681"/>
    </source>
</evidence>
<evidence type="ECO:0000256" key="6">
    <source>
        <dbReference type="PIRSR" id="PIRSR000440-1"/>
    </source>
</evidence>
<dbReference type="PANTHER" id="PTHR38474:SF2">
    <property type="entry name" value="CHLORAMPHENICOL ACETYLTRANSFERASE"/>
    <property type="match status" value="1"/>
</dbReference>
<comment type="similarity">
    <text evidence="2 8">Belongs to the chloramphenicol acetyltransferase family.</text>
</comment>
<reference evidence="9 10" key="1">
    <citation type="journal article" date="2012" name="PLoS ONE">
        <title>Edwardsiella comparative phylogenomics reveal the new intra/inter-species taxonomic relationships, virulence evolution and niche adaptation mechanisms.</title>
        <authorList>
            <person name="Yang M."/>
            <person name="Lv Y."/>
            <person name="Xiao J."/>
            <person name="Wu H."/>
            <person name="Zheng H."/>
            <person name="Liu Q."/>
            <person name="Zhang Y."/>
            <person name="Wang Q."/>
        </authorList>
    </citation>
    <scope>NUCLEOTIDE SEQUENCE [LARGE SCALE GENOMIC DNA]</scope>
    <source>
        <strain evidence="10">080813</strain>
        <plasmid evidence="10">Plasmid 2</plasmid>
    </source>
</reference>
<keyword evidence="3 7" id="KW-0808">Transferase</keyword>
<protein>
    <recommendedName>
        <fullName evidence="7">Chloramphenicol acetyltransferase</fullName>
        <ecNumber evidence="7">2.3.1.28</ecNumber>
    </recommendedName>
</protein>
<sequence>MNFTRIDLNTWNRREHFALYRQQIKCGFSLTTKLDITALRTALAKTGYKFYPLMIYLISRAVNQFPEFRMAMKDNELIYWEQSDPVFTVFHKETETFSALSCRYFPDLSEFMAGYNAVTAEYQHDTRLFPQGNLPENHLNISSLPWVSFDGFNLNITGNDDYFSPVFTMAKFQQEGDRVLLPVSVQVHHAVCDGFHAARFINTLQLMCDNILK</sequence>
<dbReference type="PANTHER" id="PTHR38474">
    <property type="entry name" value="SLR0299 PROTEIN"/>
    <property type="match status" value="1"/>
</dbReference>
<dbReference type="GO" id="GO:0008811">
    <property type="term" value="F:chloramphenicol O-acetyltransferase activity"/>
    <property type="evidence" value="ECO:0007669"/>
    <property type="project" value="UniProtKB-EC"/>
</dbReference>
<name>A0A076LVL9_9GAMM</name>
<dbReference type="GO" id="GO:0046677">
    <property type="term" value="P:response to antibiotic"/>
    <property type="evidence" value="ECO:0007669"/>
    <property type="project" value="UniProtKB-KW"/>
</dbReference>
<evidence type="ECO:0000256" key="4">
    <source>
        <dbReference type="ARBA" id="ARBA00023251"/>
    </source>
</evidence>
<keyword evidence="9" id="KW-0614">Plasmid</keyword>
<organism evidence="9 10">
    <name type="scientific">Edwardsiella anguillarum ET080813</name>
    <dbReference type="NCBI Taxonomy" id="667120"/>
    <lineage>
        <taxon>Bacteria</taxon>
        <taxon>Pseudomonadati</taxon>
        <taxon>Pseudomonadota</taxon>
        <taxon>Gammaproteobacteria</taxon>
        <taxon>Enterobacterales</taxon>
        <taxon>Hafniaceae</taxon>
        <taxon>Edwardsiella</taxon>
    </lineage>
</organism>
<keyword evidence="4 7" id="KW-0046">Antibiotic resistance</keyword>
<geneLocation type="plasmid" evidence="9 10">
    <name>2</name>
</geneLocation>
<accession>A0A076LVL9</accession>
<dbReference type="Pfam" id="PF00302">
    <property type="entry name" value="CAT"/>
    <property type="match status" value="1"/>
</dbReference>
<dbReference type="AlphaFoldDB" id="A0A076LVL9"/>
<dbReference type="NCBIfam" id="NF000491">
    <property type="entry name" value="chloram_CatA"/>
    <property type="match status" value="1"/>
</dbReference>
<dbReference type="HOGENOM" id="CLU_093121_0_0_6"/>
<dbReference type="EMBL" id="CP006666">
    <property type="protein sequence ID" value="AIJ10707.1"/>
    <property type="molecule type" value="Genomic_DNA"/>
</dbReference>
<dbReference type="InterPro" id="IPR001707">
    <property type="entry name" value="Cmp_AcTrfase"/>
</dbReference>
<gene>
    <name evidence="9" type="ORF">ETEE_p2002</name>
</gene>
<comment type="catalytic activity">
    <reaction evidence="7">
        <text>chloramphenicol + acetyl-CoA = chloramphenicol 3-acetate + CoA</text>
        <dbReference type="Rhea" id="RHEA:18421"/>
        <dbReference type="ChEBI" id="CHEBI:16730"/>
        <dbReference type="ChEBI" id="CHEBI:17698"/>
        <dbReference type="ChEBI" id="CHEBI:57287"/>
        <dbReference type="ChEBI" id="CHEBI:57288"/>
        <dbReference type="EC" id="2.3.1.28"/>
    </reaction>
</comment>
<dbReference type="SUPFAM" id="SSF52777">
    <property type="entry name" value="CoA-dependent acyltransferases"/>
    <property type="match status" value="1"/>
</dbReference>
<dbReference type="RefSeq" id="WP_001011939.1">
    <property type="nucleotide sequence ID" value="NZ_CP006666.1"/>
</dbReference>
<evidence type="ECO:0000256" key="1">
    <source>
        <dbReference type="ARBA" id="ARBA00002150"/>
    </source>
</evidence>
<dbReference type="PROSITE" id="PS00100">
    <property type="entry name" value="CAT"/>
    <property type="match status" value="1"/>
</dbReference>
<evidence type="ECO:0000256" key="2">
    <source>
        <dbReference type="ARBA" id="ARBA00010571"/>
    </source>
</evidence>
<proteinExistence type="inferred from homology"/>
<evidence type="ECO:0000256" key="5">
    <source>
        <dbReference type="ARBA" id="ARBA00023315"/>
    </source>
</evidence>
<evidence type="ECO:0000313" key="9">
    <source>
        <dbReference type="EMBL" id="AIJ10707.1"/>
    </source>
</evidence>
<dbReference type="PIRSF" id="PIRSF000440">
    <property type="entry name" value="CAT"/>
    <property type="match status" value="1"/>
</dbReference>
<keyword evidence="5 7" id="KW-0012">Acyltransferase</keyword>